<name>A0A6A3P183_9STRA</name>
<accession>A0A6A3P183</accession>
<reference evidence="3 4" key="1">
    <citation type="submission" date="2018-09" db="EMBL/GenBank/DDBJ databases">
        <title>Genomic investigation of the strawberry pathogen Phytophthora fragariae indicates pathogenicity is determined by transcriptional variation in three key races.</title>
        <authorList>
            <person name="Adams T.M."/>
            <person name="Armitage A.D."/>
            <person name="Sobczyk M.K."/>
            <person name="Bates H.J."/>
            <person name="Dunwell J.M."/>
            <person name="Nellist C.F."/>
            <person name="Harrison R.J."/>
        </authorList>
    </citation>
    <scope>NUCLEOTIDE SEQUENCE [LARGE SCALE GENOMIC DNA]</scope>
    <source>
        <strain evidence="2 3">SCRP249</strain>
        <strain evidence="1 4">SCRP324</strain>
    </source>
</reference>
<proteinExistence type="predicted"/>
<comment type="caution">
    <text evidence="1">The sequence shown here is derived from an EMBL/GenBank/DDBJ whole genome shotgun (WGS) entry which is preliminary data.</text>
</comment>
<dbReference type="Proteomes" id="UP000435112">
    <property type="component" value="Unassembled WGS sequence"/>
</dbReference>
<evidence type="ECO:0000313" key="4">
    <source>
        <dbReference type="Proteomes" id="UP000435112"/>
    </source>
</evidence>
<dbReference type="AlphaFoldDB" id="A0A6A3P183"/>
<organism evidence="1 4">
    <name type="scientific">Phytophthora rubi</name>
    <dbReference type="NCBI Taxonomy" id="129364"/>
    <lineage>
        <taxon>Eukaryota</taxon>
        <taxon>Sar</taxon>
        <taxon>Stramenopiles</taxon>
        <taxon>Oomycota</taxon>
        <taxon>Peronosporomycetes</taxon>
        <taxon>Peronosporales</taxon>
        <taxon>Peronosporaceae</taxon>
        <taxon>Phytophthora</taxon>
    </lineage>
</organism>
<evidence type="ECO:0000313" key="3">
    <source>
        <dbReference type="Proteomes" id="UP000429607"/>
    </source>
</evidence>
<evidence type="ECO:0000313" key="1">
    <source>
        <dbReference type="EMBL" id="KAE9047423.1"/>
    </source>
</evidence>
<gene>
    <name evidence="2" type="ORF">PR001_g878</name>
    <name evidence="1" type="ORF">PR002_g1053</name>
</gene>
<protein>
    <submittedName>
        <fullName evidence="1">Uncharacterized protein</fullName>
    </submittedName>
</protein>
<dbReference type="EMBL" id="QXFU01000028">
    <property type="protein sequence ID" value="KAE9047423.1"/>
    <property type="molecule type" value="Genomic_DNA"/>
</dbReference>
<evidence type="ECO:0000313" key="2">
    <source>
        <dbReference type="EMBL" id="KAE9052059.1"/>
    </source>
</evidence>
<dbReference type="Proteomes" id="UP000429607">
    <property type="component" value="Unassembled WGS sequence"/>
</dbReference>
<sequence length="57" mass="6488">MLQRGWGGVAQTYVIVALGAHHAACQQALRLAEVYTAALVRRGFHDLMNEKPRRLRW</sequence>
<dbReference type="EMBL" id="QXFV01000024">
    <property type="protein sequence ID" value="KAE9052059.1"/>
    <property type="molecule type" value="Genomic_DNA"/>
</dbReference>